<comment type="caution">
    <text evidence="4">The sequence shown here is derived from an EMBL/GenBank/DDBJ whole genome shotgun (WGS) entry which is preliminary data.</text>
</comment>
<proteinExistence type="inferred from homology"/>
<dbReference type="RefSeq" id="WP_180286474.1">
    <property type="nucleotide sequence ID" value="NZ_JABFDB010000044.1"/>
</dbReference>
<accession>A0ABX2TMM5</accession>
<sequence length="107" mass="11610">MKNLGQMMKQAQQMQAKMQEMQAALGDIEVSGQSGAGMVTVTLNGKGDLKKVKLDKSIVDPNDTEMLEDLLVAAFNDAKQKVEQQVQAETQKLMGGLSLPPGFKLPF</sequence>
<evidence type="ECO:0000256" key="2">
    <source>
        <dbReference type="HAMAP-Rule" id="MF_00274"/>
    </source>
</evidence>
<keyword evidence="5" id="KW-1185">Reference proteome</keyword>
<dbReference type="PIRSF" id="PIRSF004555">
    <property type="entry name" value="UCP004555"/>
    <property type="match status" value="1"/>
</dbReference>
<dbReference type="HAMAP" id="MF_00274">
    <property type="entry name" value="DNA_YbaB_EbfC"/>
    <property type="match status" value="1"/>
</dbReference>
<dbReference type="PANTHER" id="PTHR33449:SF1">
    <property type="entry name" value="NUCLEOID-ASSOCIATED PROTEIN YBAB"/>
    <property type="match status" value="1"/>
</dbReference>
<dbReference type="Gene3D" id="3.30.1310.10">
    <property type="entry name" value="Nucleoid-associated protein YbaB-like domain"/>
    <property type="match status" value="1"/>
</dbReference>
<comment type="subunit">
    <text evidence="2">Homodimer.</text>
</comment>
<dbReference type="InterPro" id="IPR036894">
    <property type="entry name" value="YbaB-like_sf"/>
</dbReference>
<feature type="coiled-coil region" evidence="3">
    <location>
        <begin position="4"/>
        <end position="31"/>
    </location>
</feature>
<keyword evidence="1 2" id="KW-0238">DNA-binding</keyword>
<evidence type="ECO:0000256" key="3">
    <source>
        <dbReference type="SAM" id="Coils"/>
    </source>
</evidence>
<comment type="similarity">
    <text evidence="2">Belongs to the YbaB/EbfC family.</text>
</comment>
<dbReference type="EMBL" id="JABFDB010000044">
    <property type="protein sequence ID" value="NYZ24698.1"/>
    <property type="molecule type" value="Genomic_DNA"/>
</dbReference>
<comment type="function">
    <text evidence="2">Binds to DNA and alters its conformation. May be involved in regulation of gene expression, nucleoid organization and DNA protection.</text>
</comment>
<organism evidence="4 5">
    <name type="scientific">Azospirillum oleiclasticum</name>
    <dbReference type="NCBI Taxonomy" id="2735135"/>
    <lineage>
        <taxon>Bacteria</taxon>
        <taxon>Pseudomonadati</taxon>
        <taxon>Pseudomonadota</taxon>
        <taxon>Alphaproteobacteria</taxon>
        <taxon>Rhodospirillales</taxon>
        <taxon>Azospirillaceae</taxon>
        <taxon>Azospirillum</taxon>
    </lineage>
</organism>
<reference evidence="4 5" key="1">
    <citation type="submission" date="2020-05" db="EMBL/GenBank/DDBJ databases">
        <title>Azospirillum oleiclasticum sp. nov, a nitrogen-fixing and heavy crude oil-emulsifying bacterium isolated from the crude oil of Yumen Oilfield.</title>
        <authorList>
            <person name="Wu D."/>
            <person name="Cai M."/>
            <person name="Zhang X."/>
        </authorList>
    </citation>
    <scope>NUCLEOTIDE SEQUENCE [LARGE SCALE GENOMIC DNA]</scope>
    <source>
        <strain evidence="4 5">ROY-1-1-2</strain>
    </source>
</reference>
<dbReference type="SUPFAM" id="SSF82607">
    <property type="entry name" value="YbaB-like"/>
    <property type="match status" value="1"/>
</dbReference>
<dbReference type="NCBIfam" id="TIGR00103">
    <property type="entry name" value="DNA_YbaB_EbfC"/>
    <property type="match status" value="1"/>
</dbReference>
<protein>
    <recommendedName>
        <fullName evidence="2">Nucleoid-associated protein HND93_33765</fullName>
    </recommendedName>
</protein>
<dbReference type="Proteomes" id="UP000584642">
    <property type="component" value="Unassembled WGS sequence"/>
</dbReference>
<dbReference type="InterPro" id="IPR004401">
    <property type="entry name" value="YbaB/EbfC"/>
</dbReference>
<name>A0ABX2TMM5_9PROT</name>
<evidence type="ECO:0000256" key="1">
    <source>
        <dbReference type="ARBA" id="ARBA00023125"/>
    </source>
</evidence>
<dbReference type="Pfam" id="PF02575">
    <property type="entry name" value="YbaB_DNA_bd"/>
    <property type="match status" value="1"/>
</dbReference>
<evidence type="ECO:0000313" key="4">
    <source>
        <dbReference type="EMBL" id="NYZ24698.1"/>
    </source>
</evidence>
<evidence type="ECO:0000313" key="5">
    <source>
        <dbReference type="Proteomes" id="UP000584642"/>
    </source>
</evidence>
<gene>
    <name evidence="4" type="ORF">HND93_33765</name>
</gene>
<keyword evidence="3" id="KW-0175">Coiled coil</keyword>
<comment type="subcellular location">
    <subcellularLocation>
        <location evidence="2">Cytoplasm</location>
        <location evidence="2">Nucleoid</location>
    </subcellularLocation>
</comment>
<dbReference type="PANTHER" id="PTHR33449">
    <property type="entry name" value="NUCLEOID-ASSOCIATED PROTEIN YBAB"/>
    <property type="match status" value="1"/>
</dbReference>
<keyword evidence="2" id="KW-0963">Cytoplasm</keyword>